<reference evidence="2" key="1">
    <citation type="journal article" date="2019" name="Sci. Rep.">
        <title>Draft genome of Tanacetum cinerariifolium, the natural source of mosquito coil.</title>
        <authorList>
            <person name="Yamashiro T."/>
            <person name="Shiraishi A."/>
            <person name="Satake H."/>
            <person name="Nakayama K."/>
        </authorList>
    </citation>
    <scope>NUCLEOTIDE SEQUENCE</scope>
</reference>
<dbReference type="AlphaFoldDB" id="A0A699UDY9"/>
<dbReference type="EMBL" id="BKCJ011316571">
    <property type="protein sequence ID" value="GFD19689.1"/>
    <property type="molecule type" value="Genomic_DNA"/>
</dbReference>
<sequence>DEEEISMIDEQEATESGEGDDEENESDGES</sequence>
<comment type="caution">
    <text evidence="2">The sequence shown here is derived from an EMBL/GenBank/DDBJ whole genome shotgun (WGS) entry which is preliminary data.</text>
</comment>
<proteinExistence type="predicted"/>
<gene>
    <name evidence="2" type="ORF">Tci_891658</name>
</gene>
<evidence type="ECO:0000256" key="1">
    <source>
        <dbReference type="SAM" id="MobiDB-lite"/>
    </source>
</evidence>
<evidence type="ECO:0000313" key="2">
    <source>
        <dbReference type="EMBL" id="GFD19689.1"/>
    </source>
</evidence>
<feature type="non-terminal residue" evidence="2">
    <location>
        <position position="1"/>
    </location>
</feature>
<accession>A0A699UDY9</accession>
<feature type="region of interest" description="Disordered" evidence="1">
    <location>
        <begin position="1"/>
        <end position="30"/>
    </location>
</feature>
<protein>
    <submittedName>
        <fullName evidence="2">Uncharacterized protein</fullName>
    </submittedName>
</protein>
<organism evidence="2">
    <name type="scientific">Tanacetum cinerariifolium</name>
    <name type="common">Dalmatian daisy</name>
    <name type="synonym">Chrysanthemum cinerariifolium</name>
    <dbReference type="NCBI Taxonomy" id="118510"/>
    <lineage>
        <taxon>Eukaryota</taxon>
        <taxon>Viridiplantae</taxon>
        <taxon>Streptophyta</taxon>
        <taxon>Embryophyta</taxon>
        <taxon>Tracheophyta</taxon>
        <taxon>Spermatophyta</taxon>
        <taxon>Magnoliopsida</taxon>
        <taxon>eudicotyledons</taxon>
        <taxon>Gunneridae</taxon>
        <taxon>Pentapetalae</taxon>
        <taxon>asterids</taxon>
        <taxon>campanulids</taxon>
        <taxon>Asterales</taxon>
        <taxon>Asteraceae</taxon>
        <taxon>Asteroideae</taxon>
        <taxon>Anthemideae</taxon>
        <taxon>Anthemidinae</taxon>
        <taxon>Tanacetum</taxon>
    </lineage>
</organism>
<name>A0A699UDY9_TANCI</name>